<dbReference type="Gene3D" id="2.40.50.90">
    <property type="match status" value="1"/>
</dbReference>
<organism evidence="2 3">
    <name type="scientific">Desulfovibrio subterraneus</name>
    <dbReference type="NCBI Taxonomy" id="2718620"/>
    <lineage>
        <taxon>Bacteria</taxon>
        <taxon>Pseudomonadati</taxon>
        <taxon>Thermodesulfobacteriota</taxon>
        <taxon>Desulfovibrionia</taxon>
        <taxon>Desulfovibrionales</taxon>
        <taxon>Desulfovibrionaceae</taxon>
        <taxon>Desulfovibrio</taxon>
    </lineage>
</organism>
<name>A0A7J0BJT1_9BACT</name>
<feature type="domain" description="TNase-like" evidence="1">
    <location>
        <begin position="6"/>
        <end position="67"/>
    </location>
</feature>
<keyword evidence="3" id="KW-1185">Reference proteome</keyword>
<evidence type="ECO:0000313" key="2">
    <source>
        <dbReference type="EMBL" id="GFM33997.1"/>
    </source>
</evidence>
<gene>
    <name evidence="2" type="ORF">DSM101010T_23620</name>
</gene>
<dbReference type="Proteomes" id="UP000503840">
    <property type="component" value="Unassembled WGS sequence"/>
</dbReference>
<dbReference type="InterPro" id="IPR035437">
    <property type="entry name" value="SNase_OB-fold_sf"/>
</dbReference>
<evidence type="ECO:0000313" key="3">
    <source>
        <dbReference type="Proteomes" id="UP000503840"/>
    </source>
</evidence>
<protein>
    <recommendedName>
        <fullName evidence="1">TNase-like domain-containing protein</fullName>
    </recommendedName>
</protein>
<dbReference type="InterPro" id="IPR035451">
    <property type="entry name" value="Ada-like_dom_sf"/>
</dbReference>
<sequence>MSGTPSKDRYGRTLARLVLPQGSNVAEILVSEGYAMVYWHADVPRRIFENLLELQRDAVKGRVGMWQVVDIISKRSDTYVGNRKSKRLFTFMCDGSGQISAKNRIEFRNVEQAFDMGFAPARHCRIWPDQ</sequence>
<dbReference type="InterPro" id="IPR016071">
    <property type="entry name" value="Staphylococal_nuclease_OB-fold"/>
</dbReference>
<reference evidence="2 3" key="1">
    <citation type="submission" date="2020-05" db="EMBL/GenBank/DDBJ databases">
        <title>Draft genome sequence of Desulfovibrio sp. strain HN2T.</title>
        <authorList>
            <person name="Ueno A."/>
            <person name="Tamazawa S."/>
            <person name="Tamamura S."/>
            <person name="Murakami T."/>
            <person name="Kiyama T."/>
            <person name="Inomata H."/>
            <person name="Amano Y."/>
            <person name="Miyakawa K."/>
            <person name="Tamaki H."/>
            <person name="Naganuma T."/>
            <person name="Kaneko K."/>
        </authorList>
    </citation>
    <scope>NUCLEOTIDE SEQUENCE [LARGE SCALE GENOMIC DNA]</scope>
    <source>
        <strain evidence="2 3">HN2</strain>
    </source>
</reference>
<evidence type="ECO:0000259" key="1">
    <source>
        <dbReference type="Pfam" id="PF00565"/>
    </source>
</evidence>
<dbReference type="Pfam" id="PF00565">
    <property type="entry name" value="SNase"/>
    <property type="match status" value="1"/>
</dbReference>
<accession>A0A7J0BJT1</accession>
<dbReference type="SUPFAM" id="SSF50199">
    <property type="entry name" value="Staphylococcal nuclease"/>
    <property type="match status" value="1"/>
</dbReference>
<proteinExistence type="predicted"/>
<dbReference type="AlphaFoldDB" id="A0A7J0BJT1"/>
<dbReference type="EMBL" id="BLVO01000013">
    <property type="protein sequence ID" value="GFM33997.1"/>
    <property type="molecule type" value="Genomic_DNA"/>
</dbReference>
<comment type="caution">
    <text evidence="2">The sequence shown here is derived from an EMBL/GenBank/DDBJ whole genome shotgun (WGS) entry which is preliminary data.</text>
</comment>
<dbReference type="SUPFAM" id="SSF57884">
    <property type="entry name" value="Ada DNA repair protein, N-terminal domain (N-Ada 10)"/>
    <property type="match status" value="1"/>
</dbReference>